<evidence type="ECO:0000313" key="1">
    <source>
        <dbReference type="EMBL" id="GMR44204.1"/>
    </source>
</evidence>
<proteinExistence type="predicted"/>
<organism evidence="1 2">
    <name type="scientific">Pristionchus mayeri</name>
    <dbReference type="NCBI Taxonomy" id="1317129"/>
    <lineage>
        <taxon>Eukaryota</taxon>
        <taxon>Metazoa</taxon>
        <taxon>Ecdysozoa</taxon>
        <taxon>Nematoda</taxon>
        <taxon>Chromadorea</taxon>
        <taxon>Rhabditida</taxon>
        <taxon>Rhabditina</taxon>
        <taxon>Diplogasteromorpha</taxon>
        <taxon>Diplogasteroidea</taxon>
        <taxon>Neodiplogasteridae</taxon>
        <taxon>Pristionchus</taxon>
    </lineage>
</organism>
<dbReference type="AlphaFoldDB" id="A0AAN4ZRQ0"/>
<protein>
    <submittedName>
        <fullName evidence="1">Uncharacterized protein</fullName>
    </submittedName>
</protein>
<reference evidence="2" key="1">
    <citation type="submission" date="2022-10" db="EMBL/GenBank/DDBJ databases">
        <title>Genome assembly of Pristionchus species.</title>
        <authorList>
            <person name="Yoshida K."/>
            <person name="Sommer R.J."/>
        </authorList>
    </citation>
    <scope>NUCLEOTIDE SEQUENCE [LARGE SCALE GENOMIC DNA]</scope>
    <source>
        <strain evidence="2">RS5460</strain>
    </source>
</reference>
<accession>A0AAN4ZRQ0</accession>
<name>A0AAN4ZRQ0_9BILA</name>
<comment type="caution">
    <text evidence="1">The sequence shown here is derived from an EMBL/GenBank/DDBJ whole genome shotgun (WGS) entry which is preliminary data.</text>
</comment>
<dbReference type="Proteomes" id="UP001328107">
    <property type="component" value="Unassembled WGS sequence"/>
</dbReference>
<dbReference type="EMBL" id="BTRK01000003">
    <property type="protein sequence ID" value="GMR44204.1"/>
    <property type="molecule type" value="Genomic_DNA"/>
</dbReference>
<sequence length="126" mass="14955">MFELLRNSLDDPRMRYVKGARVWSSLRLKDEYPTIVIDMHYVFDGQHERERTMKRQLSTCISNNMLSYRPLPLILSNVPDNESGKHYMEKKFMNLSQSLMRLGYWSGKFQHEMILPDVEKGTLIIV</sequence>
<gene>
    <name evidence="1" type="ORF">PMAYCL1PPCAC_14399</name>
</gene>
<keyword evidence="2" id="KW-1185">Reference proteome</keyword>
<evidence type="ECO:0000313" key="2">
    <source>
        <dbReference type="Proteomes" id="UP001328107"/>
    </source>
</evidence>